<feature type="transmembrane region" description="Helical" evidence="1">
    <location>
        <begin position="106"/>
        <end position="123"/>
    </location>
</feature>
<dbReference type="KEGG" id="mpi:Mpet_1971"/>
<feature type="transmembrane region" description="Helical" evidence="1">
    <location>
        <begin position="71"/>
        <end position="94"/>
    </location>
</feature>
<dbReference type="GeneID" id="9744449"/>
<reference evidence="2 3" key="1">
    <citation type="journal article" date="2010" name="Stand. Genomic Sci.">
        <title>Complete genome sequence of Methanoplanus petrolearius type strain (SEBR 4847).</title>
        <authorList>
            <person name="Brambilla E."/>
            <person name="Djao O.D."/>
            <person name="Daligault H."/>
            <person name="Lapidus A."/>
            <person name="Lucas S."/>
            <person name="Hammon N."/>
            <person name="Nolan M."/>
            <person name="Tice H."/>
            <person name="Cheng J.F."/>
            <person name="Han C."/>
            <person name="Tapia R."/>
            <person name="Goodwin L."/>
            <person name="Pitluck S."/>
            <person name="Liolios K."/>
            <person name="Ivanova N."/>
            <person name="Mavromatis K."/>
            <person name="Mikhailova N."/>
            <person name="Pati A."/>
            <person name="Chen A."/>
            <person name="Palaniappan K."/>
            <person name="Land M."/>
            <person name="Hauser L."/>
            <person name="Chang Y.J."/>
            <person name="Jeffries C.D."/>
            <person name="Rohde M."/>
            <person name="Spring S."/>
            <person name="Sikorski J."/>
            <person name="Goker M."/>
            <person name="Woyke T."/>
            <person name="Bristow J."/>
            <person name="Eisen J.A."/>
            <person name="Markowitz V."/>
            <person name="Hugenholtz P."/>
            <person name="Kyrpides N.C."/>
            <person name="Klenk H.P."/>
        </authorList>
    </citation>
    <scope>NUCLEOTIDE SEQUENCE [LARGE SCALE GENOMIC DNA]</scope>
    <source>
        <strain evidence="3">DSM 11571 / OCM 486 / SEBR 4847</strain>
    </source>
</reference>
<keyword evidence="1" id="KW-1133">Transmembrane helix</keyword>
<evidence type="ECO:0000256" key="1">
    <source>
        <dbReference type="SAM" id="Phobius"/>
    </source>
</evidence>
<feature type="transmembrane region" description="Helical" evidence="1">
    <location>
        <begin position="15"/>
        <end position="34"/>
    </location>
</feature>
<sequence length="147" mass="16674" precursor="true">MELKKKLKIMIDDTLFRLIIILTALISFIAGLYAQISLKIFIILLIFLSLIAIIIFLIREKLGKRNYIKDVTPIQIFAVFMSIVTLSIIILIGASDFVFNYPSEELWGLLSTSLAILSLLLVFHDKSKGDTKIDQCISKLDELLNVK</sequence>
<dbReference type="EMBL" id="CP002117">
    <property type="protein sequence ID" value="ADN36721.1"/>
    <property type="molecule type" value="Genomic_DNA"/>
</dbReference>
<protein>
    <submittedName>
        <fullName evidence="2">Uncharacterized protein</fullName>
    </submittedName>
</protein>
<feature type="transmembrane region" description="Helical" evidence="1">
    <location>
        <begin position="40"/>
        <end position="59"/>
    </location>
</feature>
<evidence type="ECO:0000313" key="2">
    <source>
        <dbReference type="EMBL" id="ADN36721.1"/>
    </source>
</evidence>
<keyword evidence="1" id="KW-0472">Membrane</keyword>
<dbReference type="AlphaFoldDB" id="E1RJ51"/>
<keyword evidence="3" id="KW-1185">Reference proteome</keyword>
<evidence type="ECO:0000313" key="3">
    <source>
        <dbReference type="Proteomes" id="UP000006565"/>
    </source>
</evidence>
<proteinExistence type="predicted"/>
<organism evidence="2 3">
    <name type="scientific">Methanolacinia petrolearia (strain DSM 11571 / OCM 486 / SEBR 4847)</name>
    <name type="common">Methanoplanus petrolearius</name>
    <dbReference type="NCBI Taxonomy" id="679926"/>
    <lineage>
        <taxon>Archaea</taxon>
        <taxon>Methanobacteriati</taxon>
        <taxon>Methanobacteriota</taxon>
        <taxon>Stenosarchaea group</taxon>
        <taxon>Methanomicrobia</taxon>
        <taxon>Methanomicrobiales</taxon>
        <taxon>Methanomicrobiaceae</taxon>
        <taxon>Methanolacinia</taxon>
    </lineage>
</organism>
<dbReference type="Proteomes" id="UP000006565">
    <property type="component" value="Chromosome"/>
</dbReference>
<name>E1RJ51_METP4</name>
<dbReference type="HOGENOM" id="CLU_1763896_0_0_2"/>
<keyword evidence="1" id="KW-0812">Transmembrane</keyword>
<gene>
    <name evidence="2" type="ordered locus">Mpet_1971</name>
</gene>
<dbReference type="RefSeq" id="WP_013329898.1">
    <property type="nucleotide sequence ID" value="NC_014507.1"/>
</dbReference>
<accession>E1RJ51</accession>